<proteinExistence type="predicted"/>
<dbReference type="EMBL" id="JAEMEF010000008">
    <property type="protein sequence ID" value="MBL7560226.1"/>
    <property type="molecule type" value="Genomic_DNA"/>
</dbReference>
<protein>
    <recommendedName>
        <fullName evidence="4">TonB C-terminal domain-containing protein</fullName>
    </recommendedName>
</protein>
<feature type="signal peptide" evidence="1">
    <location>
        <begin position="1"/>
        <end position="20"/>
    </location>
</feature>
<comment type="caution">
    <text evidence="2">The sequence shown here is derived from an EMBL/GenBank/DDBJ whole genome shotgun (WGS) entry which is preliminary data.</text>
</comment>
<reference evidence="2 3" key="1">
    <citation type="submission" date="2020-12" db="EMBL/GenBank/DDBJ databases">
        <title>Olleya sediminilitoris sp. nov., isolated from a tidal flat.</title>
        <authorList>
            <person name="Park S."/>
            <person name="Yoon J.-H."/>
        </authorList>
    </citation>
    <scope>NUCLEOTIDE SEQUENCE [LARGE SCALE GENOMIC DNA]</scope>
    <source>
        <strain evidence="2 3">YSTF-M6</strain>
    </source>
</reference>
<keyword evidence="3" id="KW-1185">Reference proteome</keyword>
<sequence length="158" mass="18156">MKQIAVTLLLLILVSCQYFNVKKTTPEAILNEELKTFNWNEVDNYPSFSVCDSFQDKQDIKYCFETTLANHISEQLQYQTIIVNQDVKDTIMLSFLISEKGELLIKDIEIDSITIHEIPDLKASITESLNSLPQIFPAVKRGQQVKTQFKMPIVLQVN</sequence>
<evidence type="ECO:0000313" key="2">
    <source>
        <dbReference type="EMBL" id="MBL7560226.1"/>
    </source>
</evidence>
<dbReference type="Proteomes" id="UP000605013">
    <property type="component" value="Unassembled WGS sequence"/>
</dbReference>
<name>A0ABS1WM64_9FLAO</name>
<dbReference type="PROSITE" id="PS51257">
    <property type="entry name" value="PROKAR_LIPOPROTEIN"/>
    <property type="match status" value="1"/>
</dbReference>
<evidence type="ECO:0000313" key="3">
    <source>
        <dbReference type="Proteomes" id="UP000605013"/>
    </source>
</evidence>
<feature type="chain" id="PRO_5045796881" description="TonB C-terminal domain-containing protein" evidence="1">
    <location>
        <begin position="21"/>
        <end position="158"/>
    </location>
</feature>
<dbReference type="RefSeq" id="WP_028289408.1">
    <property type="nucleotide sequence ID" value="NZ_JAEMEF010000008.1"/>
</dbReference>
<keyword evidence="1" id="KW-0732">Signal</keyword>
<gene>
    <name evidence="2" type="ORF">JAO71_10480</name>
</gene>
<organism evidence="2 3">
    <name type="scientific">Olleya sediminilitoris</name>
    <dbReference type="NCBI Taxonomy" id="2795739"/>
    <lineage>
        <taxon>Bacteria</taxon>
        <taxon>Pseudomonadati</taxon>
        <taxon>Bacteroidota</taxon>
        <taxon>Flavobacteriia</taxon>
        <taxon>Flavobacteriales</taxon>
        <taxon>Flavobacteriaceae</taxon>
    </lineage>
</organism>
<evidence type="ECO:0000256" key="1">
    <source>
        <dbReference type="SAM" id="SignalP"/>
    </source>
</evidence>
<evidence type="ECO:0008006" key="4">
    <source>
        <dbReference type="Google" id="ProtNLM"/>
    </source>
</evidence>
<accession>A0ABS1WM64</accession>